<sequence length="309" mass="34689">MSKTTETQKQSCFFYNIIVPPPADEAATEDSARPDWNKVSAPSVQAEPQEPSYYHGTSCQNYTFVFRLTADQLDLLKFMLCSIISNTCFQEKSAFLVLDARTFTGWAQFEFCQLYPATQDPVCLSEIGSTHLQPSAGSGNSSVRECRGGGTDTHAVSAKAFRPRALWRREPVVVVEERKKIDPAFAFRWVLLPRSMLKIHRKGVSLVDYAELSELWFEYGAASSWDNPSACLYMRWTPDLWAQVGGAPARMGGLHQAVTYAVRTLTAALGFWDETSCACSVPFTNLCFFERMLLQQCHVLAYGLEIKPR</sequence>
<accession>A0AAD3RFA4</accession>
<name>A0AAD3RFA4_LATJO</name>
<proteinExistence type="predicted"/>
<dbReference type="EMBL" id="BRZM01000098">
    <property type="protein sequence ID" value="GLD66858.1"/>
    <property type="molecule type" value="Genomic_DNA"/>
</dbReference>
<gene>
    <name evidence="2" type="ORF">AKAME5_001823100</name>
</gene>
<evidence type="ECO:0000313" key="2">
    <source>
        <dbReference type="EMBL" id="GLD66858.1"/>
    </source>
</evidence>
<keyword evidence="3" id="KW-1185">Reference proteome</keyword>
<dbReference type="Proteomes" id="UP001279410">
    <property type="component" value="Unassembled WGS sequence"/>
</dbReference>
<comment type="caution">
    <text evidence="2">The sequence shown here is derived from an EMBL/GenBank/DDBJ whole genome shotgun (WGS) entry which is preliminary data.</text>
</comment>
<protein>
    <submittedName>
        <fullName evidence="2">Beta-carotene 15, 15-dioxygenase 2, like</fullName>
    </submittedName>
</protein>
<dbReference type="AlphaFoldDB" id="A0AAD3RFA4"/>
<organism evidence="2 3">
    <name type="scientific">Lates japonicus</name>
    <name type="common">Japanese lates</name>
    <dbReference type="NCBI Taxonomy" id="270547"/>
    <lineage>
        <taxon>Eukaryota</taxon>
        <taxon>Metazoa</taxon>
        <taxon>Chordata</taxon>
        <taxon>Craniata</taxon>
        <taxon>Vertebrata</taxon>
        <taxon>Euteleostomi</taxon>
        <taxon>Actinopterygii</taxon>
        <taxon>Neopterygii</taxon>
        <taxon>Teleostei</taxon>
        <taxon>Neoteleostei</taxon>
        <taxon>Acanthomorphata</taxon>
        <taxon>Carangaria</taxon>
        <taxon>Carangaria incertae sedis</taxon>
        <taxon>Centropomidae</taxon>
        <taxon>Lates</taxon>
    </lineage>
</organism>
<evidence type="ECO:0000313" key="3">
    <source>
        <dbReference type="Proteomes" id="UP001279410"/>
    </source>
</evidence>
<evidence type="ECO:0000256" key="1">
    <source>
        <dbReference type="SAM" id="MobiDB-lite"/>
    </source>
</evidence>
<feature type="region of interest" description="Disordered" evidence="1">
    <location>
        <begin position="25"/>
        <end position="49"/>
    </location>
</feature>
<reference evidence="2" key="1">
    <citation type="submission" date="2022-08" db="EMBL/GenBank/DDBJ databases">
        <title>Genome sequencing of akame (Lates japonicus).</title>
        <authorList>
            <person name="Hashiguchi Y."/>
            <person name="Takahashi H."/>
        </authorList>
    </citation>
    <scope>NUCLEOTIDE SEQUENCE</scope>
    <source>
        <strain evidence="2">Kochi</strain>
    </source>
</reference>